<accession>A0A290X038</accession>
<evidence type="ECO:0000313" key="2">
    <source>
        <dbReference type="Proteomes" id="UP000218437"/>
    </source>
</evidence>
<gene>
    <name evidence="1" type="ORF">CNX70_21950</name>
</gene>
<organism evidence="1 2">
    <name type="scientific">Janthinobacterium svalbardensis</name>
    <dbReference type="NCBI Taxonomy" id="368607"/>
    <lineage>
        <taxon>Bacteria</taxon>
        <taxon>Pseudomonadati</taxon>
        <taxon>Pseudomonadota</taxon>
        <taxon>Betaproteobacteria</taxon>
        <taxon>Burkholderiales</taxon>
        <taxon>Oxalobacteraceae</taxon>
        <taxon>Janthinobacterium</taxon>
    </lineage>
</organism>
<reference evidence="1 2" key="1">
    <citation type="submission" date="2017-09" db="EMBL/GenBank/DDBJ databases">
        <title>Complete genome sequence of Janthinobacterium svalbardensis PAMC 27463.</title>
        <authorList>
            <person name="Cho Y.-J."/>
            <person name="Cho A."/>
            <person name="Kim O.-S."/>
            <person name="Lee J.-I."/>
        </authorList>
    </citation>
    <scope>NUCLEOTIDE SEQUENCE [LARGE SCALE GENOMIC DNA]</scope>
    <source>
        <strain evidence="1 2">PAMC 27463</strain>
    </source>
</reference>
<evidence type="ECO:0008006" key="3">
    <source>
        <dbReference type="Google" id="ProtNLM"/>
    </source>
</evidence>
<protein>
    <recommendedName>
        <fullName evidence="3">DUF2513 domain-containing protein</fullName>
    </recommendedName>
</protein>
<dbReference type="EMBL" id="CP023422">
    <property type="protein sequence ID" value="ATD62512.1"/>
    <property type="molecule type" value="Genomic_DNA"/>
</dbReference>
<keyword evidence="2" id="KW-1185">Reference proteome</keyword>
<dbReference type="Pfam" id="PF10711">
    <property type="entry name" value="DUF2513"/>
    <property type="match status" value="1"/>
</dbReference>
<evidence type="ECO:0000313" key="1">
    <source>
        <dbReference type="EMBL" id="ATD62512.1"/>
    </source>
</evidence>
<dbReference type="KEGG" id="jsv:CNX70_21950"/>
<name>A0A290X038_9BURK</name>
<dbReference type="AlphaFoldDB" id="A0A290X038"/>
<dbReference type="InterPro" id="IPR019650">
    <property type="entry name" value="DUF2513"/>
</dbReference>
<sequence>MKRDFDLIRIILLEFEARPPSNIPLKFTHADYDPEIINAHMTLLIEAGLLDGTVHSGMNSPKHAFPIGLTWEGHDFIDSIKDPTLWEKAKKNVIAPFGGVAFGVLKEWAVTEAKTRLGLP</sequence>
<dbReference type="Proteomes" id="UP000218437">
    <property type="component" value="Chromosome"/>
</dbReference>
<proteinExistence type="predicted"/>
<dbReference type="RefSeq" id="WP_096237088.1">
    <property type="nucleotide sequence ID" value="NZ_CP023422.1"/>
</dbReference>